<sequence length="484" mass="52184">MAARPALALAGIVALLAWIFLLDLIFPLGVAAGVPYITAVLLALWLESDRVRVGVAVAAGLLTILGFFLPEPHGVGFWIGLENRLIALFAISVTAVLGQRLLIQTREVRERERRLRAVLLAAPDAILTVDADARIESCNPAAGAMFGRRCELLIGTPLSALLPDVDADQPPASRLRTLDAQRSDGSRFPAEVSISRFPRADDEAAFGGRTAGDEPGTPEQVAVVRDVTVLRDAQQRTLRTQRLAAVGETLAVLSHEVRNELLAFRIGLKILADELDPQASKLIADLQASELRLSRLFEDVRHHAGPIRLNPGPCRLTEVWRRAWNACDRNGRETELIECFTGAGTNPGDDGATCVADAFRLEQVFRNLFENALAACSDPVRIEVRVSREEGLNGEALRISVRDNGPGLTPEARRKAFEPFFTTKSDGTGLGLAICSRILDAHGGSLTLREPASSKGAGRGAQFDLILPLSGNASTAALREMIEV</sequence>
<keyword evidence="6" id="KW-0418">Kinase</keyword>
<dbReference type="PANTHER" id="PTHR43065:SF10">
    <property type="entry name" value="PEROXIDE STRESS-ACTIVATED HISTIDINE KINASE MAK3"/>
    <property type="match status" value="1"/>
</dbReference>
<evidence type="ECO:0000313" key="12">
    <source>
        <dbReference type="EMBL" id="QDT18100.1"/>
    </source>
</evidence>
<dbReference type="Proteomes" id="UP000318741">
    <property type="component" value="Chromosome"/>
</dbReference>
<feature type="transmembrane region" description="Helical" evidence="9">
    <location>
        <begin position="85"/>
        <end position="103"/>
    </location>
</feature>
<keyword evidence="13" id="KW-1185">Reference proteome</keyword>
<name>A0A517PFE8_9PLAN</name>
<keyword evidence="9" id="KW-0812">Transmembrane</keyword>
<dbReference type="EMBL" id="CP036265">
    <property type="protein sequence ID" value="QDT18100.1"/>
    <property type="molecule type" value="Genomic_DNA"/>
</dbReference>
<dbReference type="InterPro" id="IPR005467">
    <property type="entry name" value="His_kinase_dom"/>
</dbReference>
<dbReference type="SMART" id="SM00091">
    <property type="entry name" value="PAS"/>
    <property type="match status" value="1"/>
</dbReference>
<evidence type="ECO:0000256" key="4">
    <source>
        <dbReference type="ARBA" id="ARBA00022679"/>
    </source>
</evidence>
<dbReference type="InterPro" id="IPR035965">
    <property type="entry name" value="PAS-like_dom_sf"/>
</dbReference>
<dbReference type="SMART" id="SM00387">
    <property type="entry name" value="HATPase_c"/>
    <property type="match status" value="1"/>
</dbReference>
<keyword evidence="4 12" id="KW-0808">Transferase</keyword>
<protein>
    <recommendedName>
        <fullName evidence="2">histidine kinase</fullName>
        <ecNumber evidence="2">2.7.13.3</ecNumber>
    </recommendedName>
</protein>
<dbReference type="PRINTS" id="PR00344">
    <property type="entry name" value="BCTRLSENSOR"/>
</dbReference>
<keyword evidence="3" id="KW-0597">Phosphoprotein</keyword>
<evidence type="ECO:0000256" key="9">
    <source>
        <dbReference type="SAM" id="Phobius"/>
    </source>
</evidence>
<dbReference type="RefSeq" id="WP_165700905.1">
    <property type="nucleotide sequence ID" value="NZ_CP036265.1"/>
</dbReference>
<feature type="transmembrane region" description="Helical" evidence="9">
    <location>
        <begin position="5"/>
        <end position="22"/>
    </location>
</feature>
<dbReference type="GO" id="GO:0004673">
    <property type="term" value="F:protein histidine kinase activity"/>
    <property type="evidence" value="ECO:0007669"/>
    <property type="project" value="UniProtKB-EC"/>
</dbReference>
<dbReference type="Pfam" id="PF13188">
    <property type="entry name" value="PAS_8"/>
    <property type="match status" value="1"/>
</dbReference>
<dbReference type="InterPro" id="IPR000014">
    <property type="entry name" value="PAS"/>
</dbReference>
<evidence type="ECO:0000256" key="6">
    <source>
        <dbReference type="ARBA" id="ARBA00022777"/>
    </source>
</evidence>
<gene>
    <name evidence="12" type="primary">fixL_3</name>
    <name evidence="12" type="ORF">CA12_42390</name>
</gene>
<keyword evidence="9" id="KW-0472">Membrane</keyword>
<keyword evidence="7" id="KW-0067">ATP-binding</keyword>
<dbReference type="CDD" id="cd00130">
    <property type="entry name" value="PAS"/>
    <property type="match status" value="1"/>
</dbReference>
<reference evidence="12 13" key="1">
    <citation type="submission" date="2019-02" db="EMBL/GenBank/DDBJ databases">
        <title>Deep-cultivation of Planctomycetes and their phenomic and genomic characterization uncovers novel biology.</title>
        <authorList>
            <person name="Wiegand S."/>
            <person name="Jogler M."/>
            <person name="Boedeker C."/>
            <person name="Pinto D."/>
            <person name="Vollmers J."/>
            <person name="Rivas-Marin E."/>
            <person name="Kohn T."/>
            <person name="Peeters S.H."/>
            <person name="Heuer A."/>
            <person name="Rast P."/>
            <person name="Oberbeckmann S."/>
            <person name="Bunk B."/>
            <person name="Jeske O."/>
            <person name="Meyerdierks A."/>
            <person name="Storesund J.E."/>
            <person name="Kallscheuer N."/>
            <person name="Luecker S."/>
            <person name="Lage O.M."/>
            <person name="Pohl T."/>
            <person name="Merkel B.J."/>
            <person name="Hornburger P."/>
            <person name="Mueller R.-W."/>
            <person name="Bruemmer F."/>
            <person name="Labrenz M."/>
            <person name="Spormann A.M."/>
            <person name="Op den Camp H."/>
            <person name="Overmann J."/>
            <person name="Amann R."/>
            <person name="Jetten M.S.M."/>
            <person name="Mascher T."/>
            <person name="Medema M.H."/>
            <person name="Devos D.P."/>
            <person name="Kaster A.-K."/>
            <person name="Ovreas L."/>
            <person name="Rohde M."/>
            <person name="Galperin M.Y."/>
            <person name="Jogler C."/>
        </authorList>
    </citation>
    <scope>NUCLEOTIDE SEQUENCE [LARGE SCALE GENOMIC DNA]</scope>
    <source>
        <strain evidence="12 13">CA12</strain>
    </source>
</reference>
<dbReference type="InterPro" id="IPR003594">
    <property type="entry name" value="HATPase_dom"/>
</dbReference>
<dbReference type="InterPro" id="IPR004358">
    <property type="entry name" value="Sig_transdc_His_kin-like_C"/>
</dbReference>
<dbReference type="PANTHER" id="PTHR43065">
    <property type="entry name" value="SENSOR HISTIDINE KINASE"/>
    <property type="match status" value="1"/>
</dbReference>
<dbReference type="GO" id="GO:0005524">
    <property type="term" value="F:ATP binding"/>
    <property type="evidence" value="ECO:0007669"/>
    <property type="project" value="UniProtKB-KW"/>
</dbReference>
<evidence type="ECO:0000256" key="8">
    <source>
        <dbReference type="ARBA" id="ARBA00023012"/>
    </source>
</evidence>
<dbReference type="EC" id="2.7.13.3" evidence="2"/>
<dbReference type="Gene3D" id="3.30.565.10">
    <property type="entry name" value="Histidine kinase-like ATPase, C-terminal domain"/>
    <property type="match status" value="1"/>
</dbReference>
<dbReference type="InterPro" id="IPR036890">
    <property type="entry name" value="HATPase_C_sf"/>
</dbReference>
<dbReference type="NCBIfam" id="TIGR00229">
    <property type="entry name" value="sensory_box"/>
    <property type="match status" value="1"/>
</dbReference>
<organism evidence="12 13">
    <name type="scientific">Alienimonas californiensis</name>
    <dbReference type="NCBI Taxonomy" id="2527989"/>
    <lineage>
        <taxon>Bacteria</taxon>
        <taxon>Pseudomonadati</taxon>
        <taxon>Planctomycetota</taxon>
        <taxon>Planctomycetia</taxon>
        <taxon>Planctomycetales</taxon>
        <taxon>Planctomycetaceae</taxon>
        <taxon>Alienimonas</taxon>
    </lineage>
</organism>
<accession>A0A517PFE8</accession>
<evidence type="ECO:0000313" key="13">
    <source>
        <dbReference type="Proteomes" id="UP000318741"/>
    </source>
</evidence>
<dbReference type="SUPFAM" id="SSF55785">
    <property type="entry name" value="PYP-like sensor domain (PAS domain)"/>
    <property type="match status" value="1"/>
</dbReference>
<evidence type="ECO:0000256" key="2">
    <source>
        <dbReference type="ARBA" id="ARBA00012438"/>
    </source>
</evidence>
<dbReference type="PROSITE" id="PS50109">
    <property type="entry name" value="HIS_KIN"/>
    <property type="match status" value="1"/>
</dbReference>
<evidence type="ECO:0000256" key="1">
    <source>
        <dbReference type="ARBA" id="ARBA00000085"/>
    </source>
</evidence>
<proteinExistence type="predicted"/>
<evidence type="ECO:0000259" key="10">
    <source>
        <dbReference type="PROSITE" id="PS50109"/>
    </source>
</evidence>
<keyword evidence="9" id="KW-1133">Transmembrane helix</keyword>
<evidence type="ECO:0000256" key="3">
    <source>
        <dbReference type="ARBA" id="ARBA00022553"/>
    </source>
</evidence>
<dbReference type="SUPFAM" id="SSF55874">
    <property type="entry name" value="ATPase domain of HSP90 chaperone/DNA topoisomerase II/histidine kinase"/>
    <property type="match status" value="1"/>
</dbReference>
<evidence type="ECO:0000256" key="5">
    <source>
        <dbReference type="ARBA" id="ARBA00022741"/>
    </source>
</evidence>
<feature type="transmembrane region" description="Helical" evidence="9">
    <location>
        <begin position="53"/>
        <end position="70"/>
    </location>
</feature>
<keyword evidence="5" id="KW-0547">Nucleotide-binding</keyword>
<feature type="transmembrane region" description="Helical" evidence="9">
    <location>
        <begin position="28"/>
        <end position="46"/>
    </location>
</feature>
<dbReference type="Gene3D" id="3.30.450.20">
    <property type="entry name" value="PAS domain"/>
    <property type="match status" value="1"/>
</dbReference>
<dbReference type="CDD" id="cd00075">
    <property type="entry name" value="HATPase"/>
    <property type="match status" value="1"/>
</dbReference>
<dbReference type="KEGG" id="acaf:CA12_42390"/>
<dbReference type="Gene3D" id="1.10.287.130">
    <property type="match status" value="1"/>
</dbReference>
<dbReference type="PROSITE" id="PS50112">
    <property type="entry name" value="PAS"/>
    <property type="match status" value="1"/>
</dbReference>
<comment type="catalytic activity">
    <reaction evidence="1">
        <text>ATP + protein L-histidine = ADP + protein N-phospho-L-histidine.</text>
        <dbReference type="EC" id="2.7.13.3"/>
    </reaction>
</comment>
<evidence type="ECO:0000256" key="7">
    <source>
        <dbReference type="ARBA" id="ARBA00022840"/>
    </source>
</evidence>
<dbReference type="GO" id="GO:0000160">
    <property type="term" value="P:phosphorelay signal transduction system"/>
    <property type="evidence" value="ECO:0007669"/>
    <property type="project" value="UniProtKB-KW"/>
</dbReference>
<feature type="domain" description="PAS" evidence="11">
    <location>
        <begin position="111"/>
        <end position="164"/>
    </location>
</feature>
<dbReference type="Pfam" id="PF02518">
    <property type="entry name" value="HATPase_c"/>
    <property type="match status" value="1"/>
</dbReference>
<evidence type="ECO:0000259" key="11">
    <source>
        <dbReference type="PROSITE" id="PS50112"/>
    </source>
</evidence>
<keyword evidence="8" id="KW-0902">Two-component regulatory system</keyword>
<dbReference type="AlphaFoldDB" id="A0A517PFE8"/>
<feature type="domain" description="Histidine kinase" evidence="10">
    <location>
        <begin position="252"/>
        <end position="471"/>
    </location>
</feature>